<accession>A0A022RJK5</accession>
<dbReference type="SUPFAM" id="SSF48371">
    <property type="entry name" value="ARM repeat"/>
    <property type="match status" value="1"/>
</dbReference>
<evidence type="ECO:0000313" key="4">
    <source>
        <dbReference type="Proteomes" id="UP000030748"/>
    </source>
</evidence>
<comment type="similarity">
    <text evidence="1">Belongs to the IFRD family.</text>
</comment>
<dbReference type="InterPro" id="IPR016024">
    <property type="entry name" value="ARM-type_fold"/>
</dbReference>
<name>A0A022RJK5_ERYGU</name>
<dbReference type="Gene3D" id="1.25.10.10">
    <property type="entry name" value="Leucine-rich Repeat Variant"/>
    <property type="match status" value="1"/>
</dbReference>
<dbReference type="EMBL" id="KI630456">
    <property type="protein sequence ID" value="EYU39065.1"/>
    <property type="molecule type" value="Genomic_DNA"/>
</dbReference>
<evidence type="ECO:0000259" key="2">
    <source>
        <dbReference type="Pfam" id="PF05004"/>
    </source>
</evidence>
<dbReference type="STRING" id="4155.A0A022RJK5"/>
<dbReference type="AlphaFoldDB" id="A0A022RJK5"/>
<dbReference type="Proteomes" id="UP000030748">
    <property type="component" value="Unassembled WGS sequence"/>
</dbReference>
<dbReference type="Pfam" id="PF05004">
    <property type="entry name" value="IFRD"/>
    <property type="match status" value="1"/>
</dbReference>
<sequence length="384" mass="42538">CSHFNNYIVLVIGLSCSRIIACNLGYNLGMDKFLDDLFAKRGSVREGALSSIIEGFTANHRLQFAEKNFATLLYRFLNSLKKGSSNEIVLASRALGLLSITIGCGDNARELYNESLPLISQALKSKTESLLLSVIECLAIATFVGANDSEQTEASMKIIWHFIQASSSENVVVKKRSSSVMSAAISAWSLLLTTVDGWNLSHTYWQGAISCFLNQLEVDDRSVSLAAGEAIALICEVGCLDKFTSNIKIDEINSNDKGKNTTDQDFSVQELREIISNHATKLLQQTSLQSAATKAVNGWSNFSHNILKVLEDGCFDENVLKIGKHSLQLNSLSQLLQVDFIKRYLGRGFVPHMLENEFLHDVFNFTPNKQMSGDKLYISEREEV</sequence>
<reference evidence="3 4" key="1">
    <citation type="journal article" date="2013" name="Proc. Natl. Acad. Sci. U.S.A.">
        <title>Fine-scale variation in meiotic recombination in Mimulus inferred from population shotgun sequencing.</title>
        <authorList>
            <person name="Hellsten U."/>
            <person name="Wright K.M."/>
            <person name="Jenkins J."/>
            <person name="Shu S."/>
            <person name="Yuan Y."/>
            <person name="Wessler S.R."/>
            <person name="Schmutz J."/>
            <person name="Willis J.H."/>
            <person name="Rokhsar D.S."/>
        </authorList>
    </citation>
    <scope>NUCLEOTIDE SEQUENCE [LARGE SCALE GENOMIC DNA]</scope>
    <source>
        <strain evidence="4">cv. DUN x IM62</strain>
    </source>
</reference>
<keyword evidence="4" id="KW-1185">Reference proteome</keyword>
<dbReference type="PANTHER" id="PTHR12354">
    <property type="entry name" value="INTERFERON-RELATED DEVELOPMENTAL REGULATOR"/>
    <property type="match status" value="1"/>
</dbReference>
<dbReference type="InterPro" id="IPR007701">
    <property type="entry name" value="Interferon-rel_develop_reg_N"/>
</dbReference>
<dbReference type="InterPro" id="IPR039777">
    <property type="entry name" value="IFRD"/>
</dbReference>
<dbReference type="InterPro" id="IPR011989">
    <property type="entry name" value="ARM-like"/>
</dbReference>
<feature type="domain" description="Interferon-related developmental regulator N-terminal" evidence="2">
    <location>
        <begin position="30"/>
        <end position="274"/>
    </location>
</feature>
<proteinExistence type="inferred from homology"/>
<dbReference type="PANTHER" id="PTHR12354:SF1">
    <property type="entry name" value="INTERFERON-RELATED DEVELOPMENTAL REGULATOR 1"/>
    <property type="match status" value="1"/>
</dbReference>
<organism evidence="3 4">
    <name type="scientific">Erythranthe guttata</name>
    <name type="common">Yellow monkey flower</name>
    <name type="synonym">Mimulus guttatus</name>
    <dbReference type="NCBI Taxonomy" id="4155"/>
    <lineage>
        <taxon>Eukaryota</taxon>
        <taxon>Viridiplantae</taxon>
        <taxon>Streptophyta</taxon>
        <taxon>Embryophyta</taxon>
        <taxon>Tracheophyta</taxon>
        <taxon>Spermatophyta</taxon>
        <taxon>Magnoliopsida</taxon>
        <taxon>eudicotyledons</taxon>
        <taxon>Gunneridae</taxon>
        <taxon>Pentapetalae</taxon>
        <taxon>asterids</taxon>
        <taxon>lamiids</taxon>
        <taxon>Lamiales</taxon>
        <taxon>Phrymaceae</taxon>
        <taxon>Erythranthe</taxon>
    </lineage>
</organism>
<protein>
    <recommendedName>
        <fullName evidence="2">Interferon-related developmental regulator N-terminal domain-containing protein</fullName>
    </recommendedName>
</protein>
<evidence type="ECO:0000256" key="1">
    <source>
        <dbReference type="ARBA" id="ARBA00008828"/>
    </source>
</evidence>
<dbReference type="eggNOG" id="KOG2842">
    <property type="taxonomic scope" value="Eukaryota"/>
</dbReference>
<evidence type="ECO:0000313" key="3">
    <source>
        <dbReference type="EMBL" id="EYU39065.1"/>
    </source>
</evidence>
<gene>
    <name evidence="3" type="ORF">MIMGU_mgv1a023231mg</name>
</gene>
<feature type="non-terminal residue" evidence="3">
    <location>
        <position position="1"/>
    </location>
</feature>